<evidence type="ECO:0000256" key="2">
    <source>
        <dbReference type="ARBA" id="ARBA00004174"/>
    </source>
</evidence>
<evidence type="ECO:0000256" key="13">
    <source>
        <dbReference type="PIRSR" id="PIRSR602401-1"/>
    </source>
</evidence>
<protein>
    <submittedName>
        <fullName evidence="15">Cytochrome P450 CYP6EL1</fullName>
    </submittedName>
</protein>
<dbReference type="PRINTS" id="PR00463">
    <property type="entry name" value="EP450I"/>
</dbReference>
<dbReference type="GO" id="GO:0005789">
    <property type="term" value="C:endoplasmic reticulum membrane"/>
    <property type="evidence" value="ECO:0007669"/>
    <property type="project" value="UniProtKB-SubCell"/>
</dbReference>
<dbReference type="GO" id="GO:0004497">
    <property type="term" value="F:monooxygenase activity"/>
    <property type="evidence" value="ECO:0007669"/>
    <property type="project" value="UniProtKB-KW"/>
</dbReference>
<keyword evidence="15" id="KW-0496">Mitochondrion</keyword>
<evidence type="ECO:0000256" key="8">
    <source>
        <dbReference type="ARBA" id="ARBA00022848"/>
    </source>
</evidence>
<evidence type="ECO:0000256" key="7">
    <source>
        <dbReference type="ARBA" id="ARBA00022824"/>
    </source>
</evidence>
<dbReference type="InterPro" id="IPR017972">
    <property type="entry name" value="Cyt_P450_CS"/>
</dbReference>
<dbReference type="InterPro" id="IPR036396">
    <property type="entry name" value="Cyt_P450_sf"/>
</dbReference>
<name>A0A1L1VD15_LOCMI</name>
<evidence type="ECO:0000256" key="11">
    <source>
        <dbReference type="ARBA" id="ARBA00023033"/>
    </source>
</evidence>
<evidence type="ECO:0000313" key="15">
    <source>
        <dbReference type="EMBL" id="AFU75895.1"/>
    </source>
</evidence>
<feature type="binding site" description="axial binding residue" evidence="13">
    <location>
        <position position="450"/>
    </location>
    <ligand>
        <name>heme</name>
        <dbReference type="ChEBI" id="CHEBI:30413"/>
    </ligand>
    <ligandPart>
        <name>Fe</name>
        <dbReference type="ChEBI" id="CHEBI:18248"/>
    </ligandPart>
</feature>
<dbReference type="InterPro" id="IPR050476">
    <property type="entry name" value="Insect_CytP450_Detox"/>
</dbReference>
<dbReference type="InterPro" id="IPR002401">
    <property type="entry name" value="Cyt_P450_E_grp-I"/>
</dbReference>
<dbReference type="GO" id="GO:0016705">
    <property type="term" value="F:oxidoreductase activity, acting on paired donors, with incorporation or reduction of molecular oxygen"/>
    <property type="evidence" value="ECO:0007669"/>
    <property type="project" value="InterPro"/>
</dbReference>
<keyword evidence="11 14" id="KW-0503">Monooxygenase</keyword>
<evidence type="ECO:0000256" key="12">
    <source>
        <dbReference type="ARBA" id="ARBA00023136"/>
    </source>
</evidence>
<comment type="subcellular location">
    <subcellularLocation>
        <location evidence="3">Endoplasmic reticulum membrane</location>
        <topology evidence="3">Peripheral membrane protein</topology>
    </subcellularLocation>
    <subcellularLocation>
        <location evidence="2">Microsome membrane</location>
        <topology evidence="2">Peripheral membrane protein</topology>
    </subcellularLocation>
</comment>
<dbReference type="Pfam" id="PF00067">
    <property type="entry name" value="p450"/>
    <property type="match status" value="1"/>
</dbReference>
<evidence type="ECO:0000256" key="14">
    <source>
        <dbReference type="RuleBase" id="RU000461"/>
    </source>
</evidence>
<dbReference type="SUPFAM" id="SSF48264">
    <property type="entry name" value="Cytochrome P450"/>
    <property type="match status" value="1"/>
</dbReference>
<evidence type="ECO:0000256" key="6">
    <source>
        <dbReference type="ARBA" id="ARBA00022723"/>
    </source>
</evidence>
<evidence type="ECO:0000256" key="5">
    <source>
        <dbReference type="ARBA" id="ARBA00022617"/>
    </source>
</evidence>
<dbReference type="EMBL" id="JN984869">
    <property type="protein sequence ID" value="AFU75895.1"/>
    <property type="molecule type" value="mRNA"/>
</dbReference>
<evidence type="ECO:0000256" key="10">
    <source>
        <dbReference type="ARBA" id="ARBA00023004"/>
    </source>
</evidence>
<reference evidence="15" key="1">
    <citation type="submission" date="2011-11" db="EMBL/GenBank/DDBJ databases">
        <title>Three P450 sequences.</title>
        <authorList>
            <person name="Yu R."/>
            <person name="Ma E."/>
            <person name="Zhang J."/>
            <person name="Guo Y."/>
            <person name="Zhu K."/>
        </authorList>
    </citation>
    <scope>NUCLEOTIDE SEQUENCE</scope>
</reference>
<keyword evidence="9 14" id="KW-0560">Oxidoreductase</keyword>
<evidence type="ECO:0000256" key="4">
    <source>
        <dbReference type="ARBA" id="ARBA00010617"/>
    </source>
</evidence>
<dbReference type="PROSITE" id="PS00086">
    <property type="entry name" value="CYTOCHROME_P450"/>
    <property type="match status" value="1"/>
</dbReference>
<dbReference type="PANTHER" id="PTHR24292:SF54">
    <property type="entry name" value="CYP9F3-RELATED"/>
    <property type="match status" value="1"/>
</dbReference>
<keyword evidence="10 13" id="KW-0408">Iron</keyword>
<comment type="similarity">
    <text evidence="4 14">Belongs to the cytochrome P450 family.</text>
</comment>
<dbReference type="Gene3D" id="1.10.630.10">
    <property type="entry name" value="Cytochrome P450"/>
    <property type="match status" value="1"/>
</dbReference>
<geneLocation type="mitochondrion" evidence="15"/>
<proteinExistence type="evidence at transcript level"/>
<comment type="cofactor">
    <cofactor evidence="1 13">
        <name>heme</name>
        <dbReference type="ChEBI" id="CHEBI:30413"/>
    </cofactor>
</comment>
<keyword evidence="8" id="KW-0492">Microsome</keyword>
<dbReference type="CDD" id="cd11056">
    <property type="entry name" value="CYP6-like"/>
    <property type="match status" value="1"/>
</dbReference>
<accession>A0A1L1VD15</accession>
<evidence type="ECO:0000256" key="9">
    <source>
        <dbReference type="ARBA" id="ARBA00023002"/>
    </source>
</evidence>
<organism evidence="15">
    <name type="scientific">Locusta migratoria</name>
    <name type="common">Migratory locust</name>
    <dbReference type="NCBI Taxonomy" id="7004"/>
    <lineage>
        <taxon>Eukaryota</taxon>
        <taxon>Metazoa</taxon>
        <taxon>Ecdysozoa</taxon>
        <taxon>Arthropoda</taxon>
        <taxon>Hexapoda</taxon>
        <taxon>Insecta</taxon>
        <taxon>Pterygota</taxon>
        <taxon>Neoptera</taxon>
        <taxon>Polyneoptera</taxon>
        <taxon>Orthoptera</taxon>
        <taxon>Caelifera</taxon>
        <taxon>Acrididea</taxon>
        <taxon>Acridomorpha</taxon>
        <taxon>Acridoidea</taxon>
        <taxon>Acrididae</taxon>
        <taxon>Oedipodinae</taxon>
        <taxon>Locusta</taxon>
    </lineage>
</organism>
<dbReference type="AlphaFoldDB" id="A0A1L1VD15"/>
<keyword evidence="12" id="KW-0472">Membrane</keyword>
<keyword evidence="7" id="KW-0256">Endoplasmic reticulum</keyword>
<dbReference type="PANTHER" id="PTHR24292">
    <property type="entry name" value="CYTOCHROME P450"/>
    <property type="match status" value="1"/>
</dbReference>
<dbReference type="GO" id="GO:0020037">
    <property type="term" value="F:heme binding"/>
    <property type="evidence" value="ECO:0007669"/>
    <property type="project" value="InterPro"/>
</dbReference>
<keyword evidence="5 13" id="KW-0349">Heme</keyword>
<sequence>MLALAALAAVACASLALYAYYSLSYWSRRGIPQIPKAVFPFGHIWRTVLFQQSFGEECSGLYDKVPASAPLAGAYFFTNPAVVVSDPDLIKKMLVKDFHHFHDRGLYINEDVDPLSGHLFLMPGESWRLLSNKLSPTFTSGKMKLMFPIMEQCARELAEVLDGGPGETEFRDLSARFTTDVIASCAFGLEVHSLRNPDEEFRYWSKRLVSPTIVESLVASFCNMFPKIANIFRIHSVPTDVDTYFTNLVKDTMNYRDSHKMSSGDFLQLLMNLRDDQKKAEEDQQKLAGSKDMKLNTGQLAAQCSVFFLAGFETSSTTMSFALHELALNPDIQKNLQQEIDETTRKSNGKLTYDDVMTMPYLDKVVSETLRKYPPVPVLNREVTQKYQVPDTAWLLEKGTSVIMPVLALHYDPQYFPQPQRFDPERFSEEQKNSSHDFVYLPFGDGPRICIGMRFGLMQTKIGLASLLSRYNMETCSRTVKELKMDPLSFILNPTSGMWLRYVPSTQEA</sequence>
<dbReference type="PRINTS" id="PR00385">
    <property type="entry name" value="P450"/>
</dbReference>
<dbReference type="FunFam" id="1.10.630.10:FF:000042">
    <property type="entry name" value="Cytochrome P450"/>
    <property type="match status" value="1"/>
</dbReference>
<keyword evidence="6 13" id="KW-0479">Metal-binding</keyword>
<dbReference type="InterPro" id="IPR001128">
    <property type="entry name" value="Cyt_P450"/>
</dbReference>
<evidence type="ECO:0000256" key="3">
    <source>
        <dbReference type="ARBA" id="ARBA00004406"/>
    </source>
</evidence>
<evidence type="ECO:0000256" key="1">
    <source>
        <dbReference type="ARBA" id="ARBA00001971"/>
    </source>
</evidence>
<dbReference type="GO" id="GO:0005506">
    <property type="term" value="F:iron ion binding"/>
    <property type="evidence" value="ECO:0007669"/>
    <property type="project" value="InterPro"/>
</dbReference>